<dbReference type="GO" id="GO:0005730">
    <property type="term" value="C:nucleolus"/>
    <property type="evidence" value="ECO:0007669"/>
    <property type="project" value="TreeGrafter"/>
</dbReference>
<dbReference type="InterPro" id="IPR027370">
    <property type="entry name" value="Znf-RING_euk"/>
</dbReference>
<dbReference type="InterPro" id="IPR013083">
    <property type="entry name" value="Znf_RING/FYVE/PHD"/>
</dbReference>
<keyword evidence="1 7" id="KW-0853">WD repeat</keyword>
<protein>
    <submittedName>
        <fullName evidence="10">E3 ubiquitin-protein ligase TRAF7</fullName>
    </submittedName>
</protein>
<dbReference type="PROSITE" id="PS50294">
    <property type="entry name" value="WD_REPEATS_REGION"/>
    <property type="match status" value="1"/>
</dbReference>
<dbReference type="Pfam" id="PF13445">
    <property type="entry name" value="zf-RING_UBOX"/>
    <property type="match status" value="1"/>
</dbReference>
<dbReference type="InterPro" id="IPR001680">
    <property type="entry name" value="WD40_rpt"/>
</dbReference>
<evidence type="ECO:0000256" key="1">
    <source>
        <dbReference type="ARBA" id="ARBA00022574"/>
    </source>
</evidence>
<dbReference type="PROSITE" id="PS00518">
    <property type="entry name" value="ZF_RING_1"/>
    <property type="match status" value="1"/>
</dbReference>
<keyword evidence="3" id="KW-0677">Repeat</keyword>
<reference evidence="10" key="1">
    <citation type="submission" date="2021-10" db="EMBL/GenBank/DDBJ databases">
        <title>Tropical sea cucumber genome reveals ecological adaptation and Cuvierian tubules defense mechanism.</title>
        <authorList>
            <person name="Chen T."/>
        </authorList>
    </citation>
    <scope>NUCLEOTIDE SEQUENCE</scope>
    <source>
        <strain evidence="10">Nanhai2018</strain>
        <tissue evidence="10">Muscle</tissue>
    </source>
</reference>
<dbReference type="AlphaFoldDB" id="A0A9Q1CBV5"/>
<dbReference type="SMART" id="SM00184">
    <property type="entry name" value="RING"/>
    <property type="match status" value="1"/>
</dbReference>
<dbReference type="GO" id="GO:0000027">
    <property type="term" value="P:ribosomal large subunit assembly"/>
    <property type="evidence" value="ECO:0007669"/>
    <property type="project" value="TreeGrafter"/>
</dbReference>
<evidence type="ECO:0000256" key="2">
    <source>
        <dbReference type="ARBA" id="ARBA00022723"/>
    </source>
</evidence>
<accession>A0A9Q1CBV5</accession>
<sequence>MQARQDPIFVEPPSSHLYCSLCKAVLRDPVISVACGHTFCRTCLCHEDGTVKVTLCPVDEKHIQNSPVVDNRAILSQVEDLKVYCRNGIKRLNSRNDAVIIENGCPEILPFASVEAHVCEYGEIECPNSELCGKFKKVNGSEQLYGHWEGVITGLQKKIEHLEEYKKEMEECLRKQTSIIESLDEKLSSLEKDVVDNTKKLEQVSNRSKVGSISLNLSRVHRASASFEGSVSSREQWNLPFEFKCIGTLRGHKGAVCCLAIHGDKLYSGGKDCVIKVWNLTGLSKGCIQNLQGHTGEVVSLVAGPAFLYSAALDKSIRRWQYDGSNSDNKVVKNAHDLDICALIMATNLLFSSSKSEVKVWKADSLEVIKVISGLYHWVRALALDPQEEKLYCGSHNTVTVWDATGQFNLKRKLDHSFGSVYSIAVSSQYLIVGTYNKNFLVFDVQTHQLLHTSCDHIGSVTSMVLSPDQNFLVTSCHDLKVRVSI</sequence>
<comment type="caution">
    <text evidence="10">The sequence shown here is derived from an EMBL/GenBank/DDBJ whole genome shotgun (WGS) entry which is preliminary data.</text>
</comment>
<dbReference type="Proteomes" id="UP001152320">
    <property type="component" value="Chromosome 5"/>
</dbReference>
<evidence type="ECO:0000256" key="4">
    <source>
        <dbReference type="ARBA" id="ARBA00022771"/>
    </source>
</evidence>
<feature type="domain" description="RING-type" evidence="9">
    <location>
        <begin position="19"/>
        <end position="60"/>
    </location>
</feature>
<feature type="repeat" description="WD" evidence="7">
    <location>
        <begin position="291"/>
        <end position="330"/>
    </location>
</feature>
<keyword evidence="8" id="KW-0175">Coiled coil</keyword>
<keyword evidence="5" id="KW-0862">Zinc</keyword>
<dbReference type="EMBL" id="JAIZAY010000005">
    <property type="protein sequence ID" value="KAJ8042006.1"/>
    <property type="molecule type" value="Genomic_DNA"/>
</dbReference>
<dbReference type="PROSITE" id="PS00678">
    <property type="entry name" value="WD_REPEATS_1"/>
    <property type="match status" value="1"/>
</dbReference>
<proteinExistence type="predicted"/>
<evidence type="ECO:0000256" key="6">
    <source>
        <dbReference type="PROSITE-ProRule" id="PRU00175"/>
    </source>
</evidence>
<dbReference type="InterPro" id="IPR001841">
    <property type="entry name" value="Znf_RING"/>
</dbReference>
<dbReference type="PANTHER" id="PTHR19848">
    <property type="entry name" value="WD40 REPEAT PROTEIN"/>
    <property type="match status" value="1"/>
</dbReference>
<name>A0A9Q1CBV5_HOLLE</name>
<dbReference type="InterPro" id="IPR036322">
    <property type="entry name" value="WD40_repeat_dom_sf"/>
</dbReference>
<dbReference type="GO" id="GO:0007219">
    <property type="term" value="P:Notch signaling pathway"/>
    <property type="evidence" value="ECO:0007669"/>
    <property type="project" value="TreeGrafter"/>
</dbReference>
<evidence type="ECO:0000256" key="5">
    <source>
        <dbReference type="ARBA" id="ARBA00022833"/>
    </source>
</evidence>
<organism evidence="10 11">
    <name type="scientific">Holothuria leucospilota</name>
    <name type="common">Black long sea cucumber</name>
    <name type="synonym">Mertensiothuria leucospilota</name>
    <dbReference type="NCBI Taxonomy" id="206669"/>
    <lineage>
        <taxon>Eukaryota</taxon>
        <taxon>Metazoa</taxon>
        <taxon>Echinodermata</taxon>
        <taxon>Eleutherozoa</taxon>
        <taxon>Echinozoa</taxon>
        <taxon>Holothuroidea</taxon>
        <taxon>Aspidochirotacea</taxon>
        <taxon>Aspidochirotida</taxon>
        <taxon>Holothuriidae</taxon>
        <taxon>Holothuria</taxon>
    </lineage>
</organism>
<dbReference type="InterPro" id="IPR017907">
    <property type="entry name" value="Znf_RING_CS"/>
</dbReference>
<gene>
    <name evidence="10" type="ORF">HOLleu_12967</name>
</gene>
<evidence type="ECO:0000256" key="3">
    <source>
        <dbReference type="ARBA" id="ARBA00022737"/>
    </source>
</evidence>
<dbReference type="Gene3D" id="2.130.10.10">
    <property type="entry name" value="YVTN repeat-like/Quinoprotein amine dehydrogenase"/>
    <property type="match status" value="2"/>
</dbReference>
<dbReference type="PROSITE" id="PS50089">
    <property type="entry name" value="ZF_RING_2"/>
    <property type="match status" value="1"/>
</dbReference>
<feature type="repeat" description="WD" evidence="7">
    <location>
        <begin position="249"/>
        <end position="280"/>
    </location>
</feature>
<keyword evidence="11" id="KW-1185">Reference proteome</keyword>
<dbReference type="PROSITE" id="PS50082">
    <property type="entry name" value="WD_REPEATS_2"/>
    <property type="match status" value="2"/>
</dbReference>
<evidence type="ECO:0000313" key="11">
    <source>
        <dbReference type="Proteomes" id="UP001152320"/>
    </source>
</evidence>
<dbReference type="SMART" id="SM00320">
    <property type="entry name" value="WD40"/>
    <property type="match status" value="6"/>
</dbReference>
<dbReference type="InterPro" id="IPR019775">
    <property type="entry name" value="WD40_repeat_CS"/>
</dbReference>
<evidence type="ECO:0000259" key="9">
    <source>
        <dbReference type="PROSITE" id="PS50089"/>
    </source>
</evidence>
<dbReference type="OrthoDB" id="674604at2759"/>
<keyword evidence="2" id="KW-0479">Metal-binding</keyword>
<evidence type="ECO:0000256" key="8">
    <source>
        <dbReference type="SAM" id="Coils"/>
    </source>
</evidence>
<dbReference type="PANTHER" id="PTHR19848:SF6">
    <property type="entry name" value="E3 UBIQUITIN-PROTEIN LIGASE TRAF7"/>
    <property type="match status" value="1"/>
</dbReference>
<evidence type="ECO:0000313" key="10">
    <source>
        <dbReference type="EMBL" id="KAJ8042006.1"/>
    </source>
</evidence>
<dbReference type="SUPFAM" id="SSF57850">
    <property type="entry name" value="RING/U-box"/>
    <property type="match status" value="1"/>
</dbReference>
<dbReference type="Pfam" id="PF00400">
    <property type="entry name" value="WD40"/>
    <property type="match status" value="4"/>
</dbReference>
<dbReference type="Gene3D" id="3.30.40.10">
    <property type="entry name" value="Zinc/RING finger domain, C3HC4 (zinc finger)"/>
    <property type="match status" value="1"/>
</dbReference>
<dbReference type="InterPro" id="IPR015943">
    <property type="entry name" value="WD40/YVTN_repeat-like_dom_sf"/>
</dbReference>
<dbReference type="SUPFAM" id="SSF50978">
    <property type="entry name" value="WD40 repeat-like"/>
    <property type="match status" value="1"/>
</dbReference>
<feature type="coiled-coil region" evidence="8">
    <location>
        <begin position="152"/>
        <end position="207"/>
    </location>
</feature>
<dbReference type="GO" id="GO:0008270">
    <property type="term" value="F:zinc ion binding"/>
    <property type="evidence" value="ECO:0007669"/>
    <property type="project" value="UniProtKB-KW"/>
</dbReference>
<keyword evidence="4 6" id="KW-0863">Zinc-finger</keyword>
<evidence type="ECO:0000256" key="7">
    <source>
        <dbReference type="PROSITE-ProRule" id="PRU00221"/>
    </source>
</evidence>